<evidence type="ECO:0000259" key="6">
    <source>
        <dbReference type="Pfam" id="PF01782"/>
    </source>
</evidence>
<dbReference type="PANTHER" id="PTHR33692">
    <property type="entry name" value="RIBOSOME MATURATION FACTOR RIMM"/>
    <property type="match status" value="1"/>
</dbReference>
<dbReference type="InterPro" id="IPR011961">
    <property type="entry name" value="RimM"/>
</dbReference>
<feature type="domain" description="Ribosome maturation factor RimM PRC barrel" evidence="7">
    <location>
        <begin position="97"/>
        <end position="172"/>
    </location>
</feature>
<dbReference type="HAMAP" id="MF_00014">
    <property type="entry name" value="Ribosome_mat_RimM"/>
    <property type="match status" value="1"/>
</dbReference>
<dbReference type="PANTHER" id="PTHR33692:SF1">
    <property type="entry name" value="RIBOSOME MATURATION FACTOR RIMM"/>
    <property type="match status" value="1"/>
</dbReference>
<sequence>MRWIAVGKILGPHGLKGLLKALFFSGSAVETPSPVALRGPSGRIEWFEAVDARPNKKTVLLSLQEINSRESAQSLKGWEIIARRSDLPDPGPGSYYWADLMGMDVFREDGRLLGKLSSIIETGSADVYVIRTPSGENAEKNAGEILIPALESIVLKVDETNKKMTVKLPPGLDPDVSGRE</sequence>
<dbReference type="GO" id="GO:0005737">
    <property type="term" value="C:cytoplasm"/>
    <property type="evidence" value="ECO:0007669"/>
    <property type="project" value="UniProtKB-SubCell"/>
</dbReference>
<dbReference type="SUPFAM" id="SSF50346">
    <property type="entry name" value="PRC-barrel domain"/>
    <property type="match status" value="1"/>
</dbReference>
<protein>
    <recommendedName>
        <fullName evidence="5">Ribosome maturation factor RimM</fullName>
    </recommendedName>
</protein>
<evidence type="ECO:0000256" key="3">
    <source>
        <dbReference type="ARBA" id="ARBA00022552"/>
    </source>
</evidence>
<evidence type="ECO:0000259" key="7">
    <source>
        <dbReference type="Pfam" id="PF24986"/>
    </source>
</evidence>
<dbReference type="Pfam" id="PF01782">
    <property type="entry name" value="RimM"/>
    <property type="match status" value="1"/>
</dbReference>
<name>A0A484HFB6_9BACT</name>
<evidence type="ECO:0000256" key="4">
    <source>
        <dbReference type="ARBA" id="ARBA00023186"/>
    </source>
</evidence>
<keyword evidence="4 5" id="KW-0143">Chaperone</keyword>
<dbReference type="InterPro" id="IPR036976">
    <property type="entry name" value="RimM_N_sf"/>
</dbReference>
<proteinExistence type="inferred from homology"/>
<dbReference type="InterPro" id="IPR002676">
    <property type="entry name" value="RimM_N"/>
</dbReference>
<dbReference type="GO" id="GO:0043022">
    <property type="term" value="F:ribosome binding"/>
    <property type="evidence" value="ECO:0007669"/>
    <property type="project" value="InterPro"/>
</dbReference>
<dbReference type="InterPro" id="IPR009000">
    <property type="entry name" value="Transl_B-barrel_sf"/>
</dbReference>
<reference evidence="8" key="1">
    <citation type="submission" date="2019-01" db="EMBL/GenBank/DDBJ databases">
        <authorList>
            <consortium name="Genoscope - CEA"/>
            <person name="William W."/>
        </authorList>
    </citation>
    <scope>NUCLEOTIDE SEQUENCE</scope>
    <source>
        <strain evidence="8">CR-1</strain>
    </source>
</reference>
<dbReference type="Gene3D" id="2.40.30.60">
    <property type="entry name" value="RimM"/>
    <property type="match status" value="1"/>
</dbReference>
<dbReference type="SUPFAM" id="SSF50447">
    <property type="entry name" value="Translation proteins"/>
    <property type="match status" value="1"/>
</dbReference>
<organism evidence="8">
    <name type="scientific">uncultured Desulfobacteraceae bacterium</name>
    <dbReference type="NCBI Taxonomy" id="218296"/>
    <lineage>
        <taxon>Bacteria</taxon>
        <taxon>Pseudomonadati</taxon>
        <taxon>Thermodesulfobacteriota</taxon>
        <taxon>Desulfobacteria</taxon>
        <taxon>Desulfobacterales</taxon>
        <taxon>Desulfobacteraceae</taxon>
        <taxon>environmental samples</taxon>
    </lineage>
</organism>
<evidence type="ECO:0000256" key="5">
    <source>
        <dbReference type="HAMAP-Rule" id="MF_00014"/>
    </source>
</evidence>
<gene>
    <name evidence="5 8" type="primary">rimM</name>
    <name evidence="8" type="ORF">EPICR_20368</name>
</gene>
<evidence type="ECO:0000256" key="2">
    <source>
        <dbReference type="ARBA" id="ARBA00022517"/>
    </source>
</evidence>
<accession>A0A484HFB6</accession>
<comment type="subcellular location">
    <subcellularLocation>
        <location evidence="5">Cytoplasm</location>
    </subcellularLocation>
</comment>
<dbReference type="EMBL" id="CAACVI010000012">
    <property type="protein sequence ID" value="VEN73898.1"/>
    <property type="molecule type" value="Genomic_DNA"/>
</dbReference>
<dbReference type="GO" id="GO:0042274">
    <property type="term" value="P:ribosomal small subunit biogenesis"/>
    <property type="evidence" value="ECO:0007669"/>
    <property type="project" value="UniProtKB-UniRule"/>
</dbReference>
<comment type="domain">
    <text evidence="5">The PRC barrel domain binds ribosomal protein uS19.</text>
</comment>
<feature type="domain" description="RimM N-terminal" evidence="6">
    <location>
        <begin position="6"/>
        <end position="86"/>
    </location>
</feature>
<comment type="similarity">
    <text evidence="5">Belongs to the RimM family.</text>
</comment>
<dbReference type="Pfam" id="PF24986">
    <property type="entry name" value="PRC_RimM"/>
    <property type="match status" value="1"/>
</dbReference>
<keyword evidence="1 5" id="KW-0963">Cytoplasm</keyword>
<dbReference type="InterPro" id="IPR056792">
    <property type="entry name" value="PRC_RimM"/>
</dbReference>
<comment type="subunit">
    <text evidence="5">Binds ribosomal protein uS19.</text>
</comment>
<dbReference type="AlphaFoldDB" id="A0A484HFB6"/>
<dbReference type="NCBIfam" id="TIGR02273">
    <property type="entry name" value="16S_RimM"/>
    <property type="match status" value="1"/>
</dbReference>
<dbReference type="Gene3D" id="2.30.30.240">
    <property type="entry name" value="PRC-barrel domain"/>
    <property type="match status" value="1"/>
</dbReference>
<dbReference type="GO" id="GO:0006364">
    <property type="term" value="P:rRNA processing"/>
    <property type="evidence" value="ECO:0007669"/>
    <property type="project" value="UniProtKB-UniRule"/>
</dbReference>
<dbReference type="GO" id="GO:0005840">
    <property type="term" value="C:ribosome"/>
    <property type="evidence" value="ECO:0007669"/>
    <property type="project" value="InterPro"/>
</dbReference>
<evidence type="ECO:0000313" key="8">
    <source>
        <dbReference type="EMBL" id="VEN73898.1"/>
    </source>
</evidence>
<keyword evidence="2 5" id="KW-0690">Ribosome biogenesis</keyword>
<comment type="function">
    <text evidence="5">An accessory protein needed during the final step in the assembly of 30S ribosomal subunit, possibly for assembly of the head region. Essential for efficient processing of 16S rRNA. May be needed both before and after RbfA during the maturation of 16S rRNA. It has affinity for free ribosomal 30S subunits but not for 70S ribosomes.</text>
</comment>
<evidence type="ECO:0000256" key="1">
    <source>
        <dbReference type="ARBA" id="ARBA00022490"/>
    </source>
</evidence>
<dbReference type="InterPro" id="IPR011033">
    <property type="entry name" value="PRC_barrel-like_sf"/>
</dbReference>
<keyword evidence="3 5" id="KW-0698">rRNA processing</keyword>